<evidence type="ECO:0000313" key="3">
    <source>
        <dbReference type="EMBL" id="RMQ43251.1"/>
    </source>
</evidence>
<keyword evidence="2" id="KW-1133">Transmembrane helix</keyword>
<dbReference type="EMBL" id="RBRE01000070">
    <property type="protein sequence ID" value="RMQ43251.1"/>
    <property type="molecule type" value="Genomic_DNA"/>
</dbReference>
<feature type="region of interest" description="Disordered" evidence="1">
    <location>
        <begin position="190"/>
        <end position="212"/>
    </location>
</feature>
<feature type="transmembrane region" description="Helical" evidence="2">
    <location>
        <begin position="12"/>
        <end position="30"/>
    </location>
</feature>
<feature type="transmembrane region" description="Helical" evidence="2">
    <location>
        <begin position="37"/>
        <end position="58"/>
    </location>
</feature>
<feature type="transmembrane region" description="Helical" evidence="2">
    <location>
        <begin position="70"/>
        <end position="91"/>
    </location>
</feature>
<dbReference type="Proteomes" id="UP000277236">
    <property type="component" value="Unassembled WGS sequence"/>
</dbReference>
<keyword evidence="2" id="KW-0812">Transmembrane</keyword>
<evidence type="ECO:0000313" key="4">
    <source>
        <dbReference type="Proteomes" id="UP000277236"/>
    </source>
</evidence>
<gene>
    <name evidence="3" type="ORF">ALQ04_02842</name>
</gene>
<protein>
    <submittedName>
        <fullName evidence="3">Uncharacterized protein</fullName>
    </submittedName>
</protein>
<dbReference type="AlphaFoldDB" id="A0A3M4LQG6"/>
<evidence type="ECO:0000256" key="2">
    <source>
        <dbReference type="SAM" id="Phobius"/>
    </source>
</evidence>
<keyword evidence="2" id="KW-0472">Membrane</keyword>
<organism evidence="3 4">
    <name type="scientific">Pseudomonas cichorii</name>
    <dbReference type="NCBI Taxonomy" id="36746"/>
    <lineage>
        <taxon>Bacteria</taxon>
        <taxon>Pseudomonadati</taxon>
        <taxon>Pseudomonadota</taxon>
        <taxon>Gammaproteobacteria</taxon>
        <taxon>Pseudomonadales</taxon>
        <taxon>Pseudomonadaceae</taxon>
        <taxon>Pseudomonas</taxon>
    </lineage>
</organism>
<comment type="caution">
    <text evidence="3">The sequence shown here is derived from an EMBL/GenBank/DDBJ whole genome shotgun (WGS) entry which is preliminary data.</text>
</comment>
<sequence length="212" mass="22648">MQMLLQTLTPYGGITVMFPAALVIGGWLWTSRSRTAALLWGLTLLVAYSIVVASKILFKGWGVALDSLGVYVLSGHAMNTCLVLTVGLSLLARQLRHSLRWPAAALGLLLGWLFSLYCVAPFIHPLAEAVAGALLGSLAACVFLACLEHHSGTRIPSTAVMTGLLLIAISSTTTKYNAEKLLDRISTGMSGSEEAFRQPQWRGTPPLESGSH</sequence>
<reference evidence="3 4" key="1">
    <citation type="submission" date="2018-08" db="EMBL/GenBank/DDBJ databases">
        <title>Recombination of ecologically and evolutionarily significant loci maintains genetic cohesion in the Pseudomonas syringae species complex.</title>
        <authorList>
            <person name="Dillon M."/>
            <person name="Thakur S."/>
            <person name="Almeida R.N.D."/>
            <person name="Weir B.S."/>
            <person name="Guttman D.S."/>
        </authorList>
    </citation>
    <scope>NUCLEOTIDE SEQUENCE [LARGE SCALE GENOMIC DNA]</scope>
    <source>
        <strain evidence="3 4">ICMP 3353</strain>
    </source>
</reference>
<accession>A0A3M4LQG6</accession>
<proteinExistence type="predicted"/>
<feature type="transmembrane region" description="Helical" evidence="2">
    <location>
        <begin position="129"/>
        <end position="147"/>
    </location>
</feature>
<evidence type="ECO:0000256" key="1">
    <source>
        <dbReference type="SAM" id="MobiDB-lite"/>
    </source>
</evidence>
<feature type="transmembrane region" description="Helical" evidence="2">
    <location>
        <begin position="103"/>
        <end position="123"/>
    </location>
</feature>
<name>A0A3M4LQG6_PSECI</name>